<keyword evidence="3" id="KW-1185">Reference proteome</keyword>
<dbReference type="AlphaFoldDB" id="A0A4U0X7X1"/>
<dbReference type="OrthoDB" id="5336565at2759"/>
<name>A0A4U0X7X1_9PEZI</name>
<proteinExistence type="predicted"/>
<gene>
    <name evidence="2" type="ORF">B0A55_11986</name>
</gene>
<reference evidence="2 3" key="1">
    <citation type="submission" date="2017-03" db="EMBL/GenBank/DDBJ databases">
        <title>Genomes of endolithic fungi from Antarctica.</title>
        <authorList>
            <person name="Coleine C."/>
            <person name="Masonjones S."/>
            <person name="Stajich J.E."/>
        </authorList>
    </citation>
    <scope>NUCLEOTIDE SEQUENCE [LARGE SCALE GENOMIC DNA]</scope>
    <source>
        <strain evidence="2 3">CCFEE 5184</strain>
    </source>
</reference>
<dbReference type="EMBL" id="NAJQ01000362">
    <property type="protein sequence ID" value="TKA71193.1"/>
    <property type="molecule type" value="Genomic_DNA"/>
</dbReference>
<feature type="compositionally biased region" description="Low complexity" evidence="1">
    <location>
        <begin position="19"/>
        <end position="30"/>
    </location>
</feature>
<evidence type="ECO:0000313" key="2">
    <source>
        <dbReference type="EMBL" id="TKA71193.1"/>
    </source>
</evidence>
<sequence length="323" mass="35222">MNQSNSRTSKRQRDSGLAGSSFTGRTGTTGPYDPQFEQLLIDHGVYPDGLRTSSGAKPPKPQNMEDICRRLSQPRLSLSPSQFSEGAFEDFQDKNRAVSTEQDVMEDVFPTIRGSTGTRFHKAGNTPFNNLVEFAPGITDAKVDGYDGARPVEIELAVRRDLHGYIIPSTRTDLPAAPNNLTEVKGPAGRSDVLRRQAMYAGAIGARGMFELQNYRNETPVYDGNAYTLVPTYHAEGGLLRMYATHPRQSATGQPEYHTTHLGSSSTVFRLAQGIQGLCLCHNDQPPNIEPELGVARTDGIFGPLDVGWSFCTNGLDGGVLRS</sequence>
<comment type="caution">
    <text evidence="2">The sequence shown here is derived from an EMBL/GenBank/DDBJ whole genome shotgun (WGS) entry which is preliminary data.</text>
</comment>
<evidence type="ECO:0000256" key="1">
    <source>
        <dbReference type="SAM" id="MobiDB-lite"/>
    </source>
</evidence>
<protein>
    <submittedName>
        <fullName evidence="2">Uncharacterized protein</fullName>
    </submittedName>
</protein>
<feature type="region of interest" description="Disordered" evidence="1">
    <location>
        <begin position="1"/>
        <end position="64"/>
    </location>
</feature>
<evidence type="ECO:0000313" key="3">
    <source>
        <dbReference type="Proteomes" id="UP000309340"/>
    </source>
</evidence>
<dbReference type="Proteomes" id="UP000309340">
    <property type="component" value="Unassembled WGS sequence"/>
</dbReference>
<organism evidence="2 3">
    <name type="scientific">Friedmanniomyces simplex</name>
    <dbReference type="NCBI Taxonomy" id="329884"/>
    <lineage>
        <taxon>Eukaryota</taxon>
        <taxon>Fungi</taxon>
        <taxon>Dikarya</taxon>
        <taxon>Ascomycota</taxon>
        <taxon>Pezizomycotina</taxon>
        <taxon>Dothideomycetes</taxon>
        <taxon>Dothideomycetidae</taxon>
        <taxon>Mycosphaerellales</taxon>
        <taxon>Teratosphaeriaceae</taxon>
        <taxon>Friedmanniomyces</taxon>
    </lineage>
</organism>
<accession>A0A4U0X7X1</accession>
<dbReference type="STRING" id="329884.A0A4U0X7X1"/>